<dbReference type="CDD" id="cd00009">
    <property type="entry name" value="AAA"/>
    <property type="match status" value="1"/>
</dbReference>
<keyword evidence="7" id="KW-1185">Reference proteome</keyword>
<evidence type="ECO:0000313" key="7">
    <source>
        <dbReference type="Proteomes" id="UP000003947"/>
    </source>
</evidence>
<dbReference type="InterPro" id="IPR008921">
    <property type="entry name" value="DNA_pol3_clamp-load_cplx_C"/>
</dbReference>
<dbReference type="GO" id="GO:0009378">
    <property type="term" value="F:four-way junction helicase activity"/>
    <property type="evidence" value="ECO:0007669"/>
    <property type="project" value="InterPro"/>
</dbReference>
<evidence type="ECO:0000259" key="5">
    <source>
        <dbReference type="SMART" id="SM00382"/>
    </source>
</evidence>
<dbReference type="Gene3D" id="3.40.50.300">
    <property type="entry name" value="P-loop containing nucleotide triphosphate hydrolases"/>
    <property type="match status" value="1"/>
</dbReference>
<dbReference type="PANTHER" id="PTHR13779">
    <property type="entry name" value="WERNER HELICASE-INTERACTING PROTEIN 1 FAMILY MEMBER"/>
    <property type="match status" value="1"/>
</dbReference>
<dbReference type="InterPro" id="IPR008824">
    <property type="entry name" value="RuvB-like_N"/>
</dbReference>
<dbReference type="PATRIC" id="fig|864069.3.peg.166"/>
<dbReference type="GO" id="GO:0006261">
    <property type="term" value="P:DNA-templated DNA replication"/>
    <property type="evidence" value="ECO:0007669"/>
    <property type="project" value="TreeGrafter"/>
</dbReference>
<dbReference type="Pfam" id="PF05496">
    <property type="entry name" value="RuvB_N"/>
    <property type="match status" value="1"/>
</dbReference>
<dbReference type="SUPFAM" id="SSF52540">
    <property type="entry name" value="P-loop containing nucleoside triphosphate hydrolases"/>
    <property type="match status" value="1"/>
</dbReference>
<dbReference type="eggNOG" id="COG2256">
    <property type="taxonomic scope" value="Bacteria"/>
</dbReference>
<accession>I4Z4M8</accession>
<reference evidence="6 7" key="1">
    <citation type="submission" date="2012-02" db="EMBL/GenBank/DDBJ databases">
        <title>Improved High-Quality Draft sequence of Microvirga sp. WSM3557.</title>
        <authorList>
            <consortium name="US DOE Joint Genome Institute"/>
            <person name="Lucas S."/>
            <person name="Han J."/>
            <person name="Lapidus A."/>
            <person name="Cheng J.-F."/>
            <person name="Goodwin L."/>
            <person name="Pitluck S."/>
            <person name="Peters L."/>
            <person name="Zhang X."/>
            <person name="Detter J.C."/>
            <person name="Han C."/>
            <person name="Tapia R."/>
            <person name="Land M."/>
            <person name="Hauser L."/>
            <person name="Kyrpides N."/>
            <person name="Ivanova N."/>
            <person name="Pagani I."/>
            <person name="Brau L."/>
            <person name="Yates R."/>
            <person name="O'Hara G."/>
            <person name="Rui T."/>
            <person name="Howieson J."/>
            <person name="Reeve W."/>
            <person name="Woyke T."/>
        </authorList>
    </citation>
    <scope>NUCLEOTIDE SEQUENCE [LARGE SCALE GENOMIC DNA]</scope>
    <source>
        <strain evidence="6 7">WSM3557</strain>
    </source>
</reference>
<dbReference type="SUPFAM" id="SSF48019">
    <property type="entry name" value="post-AAA+ oligomerization domain-like"/>
    <property type="match status" value="1"/>
</dbReference>
<dbReference type="Pfam" id="PF12002">
    <property type="entry name" value="MgsA_C"/>
    <property type="match status" value="1"/>
</dbReference>
<dbReference type="GO" id="GO:0005524">
    <property type="term" value="F:ATP binding"/>
    <property type="evidence" value="ECO:0007669"/>
    <property type="project" value="UniProtKB-KW"/>
</dbReference>
<organism evidence="6 7">
    <name type="scientific">Microvirga lotononidis</name>
    <dbReference type="NCBI Taxonomy" id="864069"/>
    <lineage>
        <taxon>Bacteria</taxon>
        <taxon>Pseudomonadati</taxon>
        <taxon>Pseudomonadota</taxon>
        <taxon>Alphaproteobacteria</taxon>
        <taxon>Hyphomicrobiales</taxon>
        <taxon>Methylobacteriaceae</taxon>
        <taxon>Microvirga</taxon>
    </lineage>
</organism>
<evidence type="ECO:0000256" key="3">
    <source>
        <dbReference type="ARBA" id="ARBA00022741"/>
    </source>
</evidence>
<dbReference type="FunFam" id="1.20.272.10:FF:000001">
    <property type="entry name" value="Putative AAA family ATPase"/>
    <property type="match status" value="1"/>
</dbReference>
<keyword evidence="4" id="KW-0067">ATP-binding</keyword>
<dbReference type="CDD" id="cd18139">
    <property type="entry name" value="HLD_clamp_RarA"/>
    <property type="match status" value="1"/>
</dbReference>
<sequence length="439" mass="47789">MSDLFQTATARTRPKPLAAQIRPTRLDDIVGQRHLLAPGTVLRNIVSSGRVGALLFWGPPGTGKTTIARSIGQEIGKEFRELHPAHNNVSDIKELGREAQVRDLLVFADEVHRFSSSQSDYLLGLVEDGVFDLIGATTGNPSFVLTPALVSRMTVFRLEPLTVNDMKDVVTRAVAHFEEKGISVNVDEAALAQLTAHAGGDARRVLTAMDRLTAHATAGSTLTITGEMVADLFQASPVLYDRNADQHYDSISAFIKSMRGSDPDATLYWLAKLIHAGEDPRFIARRIMIHASEDVGLADNTALQTAVAALHAVQHIGYPEAQIVLAHAALHICRAPKSNSVCRGIGQAMAYAQSAPPIPVPLHLRDTHYASAKSLHGYGGYIFPHDDARGWVEQEYAPGITPGQFYQSDSRGPNTFEGRADQFWAEVTGREQSRHPKKS</sequence>
<dbReference type="GO" id="GO:0000731">
    <property type="term" value="P:DNA synthesis involved in DNA repair"/>
    <property type="evidence" value="ECO:0007669"/>
    <property type="project" value="TreeGrafter"/>
</dbReference>
<evidence type="ECO:0000313" key="6">
    <source>
        <dbReference type="EMBL" id="EIM31170.1"/>
    </source>
</evidence>
<dbReference type="GO" id="GO:0017116">
    <property type="term" value="F:single-stranded DNA helicase activity"/>
    <property type="evidence" value="ECO:0007669"/>
    <property type="project" value="TreeGrafter"/>
</dbReference>
<gene>
    <name evidence="6" type="ORF">MicloDRAFT_00001600</name>
</gene>
<evidence type="ECO:0000256" key="1">
    <source>
        <dbReference type="ARBA" id="ARBA00002393"/>
    </source>
</evidence>
<dbReference type="SMART" id="SM00382">
    <property type="entry name" value="AAA"/>
    <property type="match status" value="1"/>
</dbReference>
<dbReference type="PANTHER" id="PTHR13779:SF7">
    <property type="entry name" value="ATPASE WRNIP1"/>
    <property type="match status" value="1"/>
</dbReference>
<dbReference type="HOGENOM" id="CLU_017985_0_3_5"/>
<evidence type="ECO:0000256" key="4">
    <source>
        <dbReference type="ARBA" id="ARBA00022840"/>
    </source>
</evidence>
<proteinExistence type="predicted"/>
<comment type="function">
    <text evidence="1">DNA-dependent ATPase that plays important roles in cellular responses to stalled DNA replication processes.</text>
</comment>
<dbReference type="GO" id="GO:0006310">
    <property type="term" value="P:DNA recombination"/>
    <property type="evidence" value="ECO:0007669"/>
    <property type="project" value="InterPro"/>
</dbReference>
<dbReference type="GO" id="GO:0008047">
    <property type="term" value="F:enzyme activator activity"/>
    <property type="evidence" value="ECO:0007669"/>
    <property type="project" value="TreeGrafter"/>
</dbReference>
<evidence type="ECO:0000256" key="2">
    <source>
        <dbReference type="ARBA" id="ARBA00020776"/>
    </source>
</evidence>
<keyword evidence="3" id="KW-0547">Nucleotide-binding</keyword>
<dbReference type="InterPro" id="IPR021886">
    <property type="entry name" value="MgsA_C"/>
</dbReference>
<dbReference type="Gene3D" id="1.10.3710.10">
    <property type="entry name" value="DNA polymerase III clamp loader subunits, C-terminal domain"/>
    <property type="match status" value="1"/>
</dbReference>
<dbReference type="OrthoDB" id="9778364at2"/>
<feature type="domain" description="AAA+ ATPase" evidence="5">
    <location>
        <begin position="50"/>
        <end position="164"/>
    </location>
</feature>
<dbReference type="Gene3D" id="1.20.272.10">
    <property type="match status" value="1"/>
</dbReference>
<dbReference type="InterPro" id="IPR003593">
    <property type="entry name" value="AAA+_ATPase"/>
</dbReference>
<name>I4Z4M8_9HYPH</name>
<dbReference type="Proteomes" id="UP000003947">
    <property type="component" value="Unassembled WGS sequence"/>
</dbReference>
<protein>
    <recommendedName>
        <fullName evidence="2">Replication-associated recombination protein A</fullName>
    </recommendedName>
</protein>
<dbReference type="RefSeq" id="WP_009488638.1">
    <property type="nucleotide sequence ID" value="NZ_CP141049.1"/>
</dbReference>
<dbReference type="InterPro" id="IPR032423">
    <property type="entry name" value="AAA_assoc_2"/>
</dbReference>
<dbReference type="STRING" id="864069.MicloDRAFT_00001600"/>
<dbReference type="Pfam" id="PF16193">
    <property type="entry name" value="AAA_assoc_2"/>
    <property type="match status" value="1"/>
</dbReference>
<dbReference type="Gene3D" id="1.10.8.60">
    <property type="match status" value="1"/>
</dbReference>
<dbReference type="AlphaFoldDB" id="I4Z4M8"/>
<dbReference type="GO" id="GO:0003677">
    <property type="term" value="F:DNA binding"/>
    <property type="evidence" value="ECO:0007669"/>
    <property type="project" value="InterPro"/>
</dbReference>
<dbReference type="EMBL" id="JH660633">
    <property type="protein sequence ID" value="EIM31170.1"/>
    <property type="molecule type" value="Genomic_DNA"/>
</dbReference>
<dbReference type="InterPro" id="IPR051314">
    <property type="entry name" value="AAA_ATPase_RarA/MGS1/WRNIP1"/>
</dbReference>
<dbReference type="InterPro" id="IPR027417">
    <property type="entry name" value="P-loop_NTPase"/>
</dbReference>